<protein>
    <submittedName>
        <fullName evidence="4">HDOD domain-containing protein</fullName>
    </submittedName>
</protein>
<dbReference type="Pfam" id="PF08668">
    <property type="entry name" value="HDOD"/>
    <property type="match status" value="1"/>
</dbReference>
<dbReference type="Gene3D" id="1.10.3210.10">
    <property type="entry name" value="Hypothetical protein af1432"/>
    <property type="match status" value="1"/>
</dbReference>
<organism evidence="4 5">
    <name type="scientific">Pseudaquabacterium rugosum</name>
    <dbReference type="NCBI Taxonomy" id="2984194"/>
    <lineage>
        <taxon>Bacteria</taxon>
        <taxon>Pseudomonadati</taxon>
        <taxon>Pseudomonadota</taxon>
        <taxon>Betaproteobacteria</taxon>
        <taxon>Burkholderiales</taxon>
        <taxon>Sphaerotilaceae</taxon>
        <taxon>Pseudaquabacterium</taxon>
    </lineage>
</organism>
<feature type="domain" description="HDOD" evidence="3">
    <location>
        <begin position="296"/>
        <end position="504"/>
    </location>
</feature>
<evidence type="ECO:0000313" key="4">
    <source>
        <dbReference type="EMBL" id="MEK8027209.1"/>
    </source>
</evidence>
<reference evidence="4 5" key="1">
    <citation type="submission" date="2024-04" db="EMBL/GenBank/DDBJ databases">
        <title>Novel species of the genus Ideonella isolated from streams.</title>
        <authorList>
            <person name="Lu H."/>
        </authorList>
    </citation>
    <scope>NUCLEOTIDE SEQUENCE [LARGE SCALE GENOMIC DNA]</scope>
    <source>
        <strain evidence="4 5">BYS139W</strain>
    </source>
</reference>
<dbReference type="Gene3D" id="1.10.510.10">
    <property type="entry name" value="Transferase(Phosphotransferase) domain 1"/>
    <property type="match status" value="1"/>
</dbReference>
<dbReference type="PROSITE" id="PS51833">
    <property type="entry name" value="HDOD"/>
    <property type="match status" value="1"/>
</dbReference>
<dbReference type="Proteomes" id="UP001368500">
    <property type="component" value="Unassembled WGS sequence"/>
</dbReference>
<accession>A0ABU9BDK4</accession>
<dbReference type="RefSeq" id="WP_341374988.1">
    <property type="nucleotide sequence ID" value="NZ_JBBUTF010000013.1"/>
</dbReference>
<gene>
    <name evidence="4" type="ORF">AACH11_14675</name>
</gene>
<evidence type="ECO:0000313" key="5">
    <source>
        <dbReference type="Proteomes" id="UP001368500"/>
    </source>
</evidence>
<dbReference type="InterPro" id="IPR011009">
    <property type="entry name" value="Kinase-like_dom_sf"/>
</dbReference>
<dbReference type="PROSITE" id="PS50011">
    <property type="entry name" value="PROTEIN_KINASE_DOM"/>
    <property type="match status" value="1"/>
</dbReference>
<name>A0ABU9BDK4_9BURK</name>
<sequence>MSVPPSSSTSGAAPASPGALARFGHFQLLRVVGRSAQSVLWLAMEDGQDQELWLLVAARPLPTPAALQQWREIAGRAARTAHPGLADVRALGAEGLLPWLCYVRGESVTLSEMISPSGLPPRETLRGLPQVLQGLGVAHDGALVHGDLQPWSLVRDAQERWSLLGLGLSFQAQAQAELERGSDERQRAVDHDLLSLGLCLHWALCGRPALAEPDIGAAAARLPPRGQESVRLPWREDLRLDEPLRTLVDRATARQLRQRYGNARTFEQALGAWLRGHGGPDLLPLLLDRVRQGGLLPSRPQQTRLLERLDLLAPTARIEQLAEQLIEDESLTLELLRQANQAGMRGSLGEGSGTILTLRRAVALIGTDGVRRATRGLRAWPGQLDADAAQTLQAALHRVRQAGVLARALRPAGYDAELVTVLVLLQSLGLLVLLHHLPSPMQQVRRLMQPGGGEDGEPARAPLGERAAALAVLGFEIDQVGLALLRAWGFDVAALWMARPLPSDALPPRRDRDVDLLRATASCALELVVHEGQPWALQVQGVRRVEQRYGRLLGVDEPSLLRALGELSPRRDLAPEAAGVVDSIPPSLTDSAVPADAAEGRNAPPTSDGLQPPAGVKESGGGLAAALARRQRPVDGDPPGR</sequence>
<dbReference type="SUPFAM" id="SSF109604">
    <property type="entry name" value="HD-domain/PDEase-like"/>
    <property type="match status" value="1"/>
</dbReference>
<keyword evidence="5" id="KW-1185">Reference proteome</keyword>
<evidence type="ECO:0000259" key="2">
    <source>
        <dbReference type="PROSITE" id="PS50011"/>
    </source>
</evidence>
<dbReference type="InterPro" id="IPR013976">
    <property type="entry name" value="HDOD"/>
</dbReference>
<dbReference type="EMBL" id="JBBUTF010000013">
    <property type="protein sequence ID" value="MEK8027209.1"/>
    <property type="molecule type" value="Genomic_DNA"/>
</dbReference>
<comment type="caution">
    <text evidence="4">The sequence shown here is derived from an EMBL/GenBank/DDBJ whole genome shotgun (WGS) entry which is preliminary data.</text>
</comment>
<feature type="region of interest" description="Disordered" evidence="1">
    <location>
        <begin position="577"/>
        <end position="641"/>
    </location>
</feature>
<feature type="domain" description="Protein kinase" evidence="2">
    <location>
        <begin position="26"/>
        <end position="274"/>
    </location>
</feature>
<proteinExistence type="predicted"/>
<evidence type="ECO:0000259" key="3">
    <source>
        <dbReference type="PROSITE" id="PS51833"/>
    </source>
</evidence>
<dbReference type="SUPFAM" id="SSF56112">
    <property type="entry name" value="Protein kinase-like (PK-like)"/>
    <property type="match status" value="1"/>
</dbReference>
<evidence type="ECO:0000256" key="1">
    <source>
        <dbReference type="SAM" id="MobiDB-lite"/>
    </source>
</evidence>
<dbReference type="InterPro" id="IPR000719">
    <property type="entry name" value="Prot_kinase_dom"/>
</dbReference>
<feature type="compositionally biased region" description="Basic and acidic residues" evidence="1">
    <location>
        <begin position="632"/>
        <end position="641"/>
    </location>
</feature>